<reference evidence="1" key="2">
    <citation type="journal article" date="2008" name="Antimicrob. Agents Chemother.">
        <title>Biosynthetic investigations of lactonamycin and lactonamycin z: cloning of the biosynthetic gene clusters and discovery of an unusual starter unit.</title>
        <authorList>
            <person name="Zhang X."/>
            <person name="Alemany L.B."/>
            <person name="Fiedler H.P."/>
            <person name="Goodfellow M."/>
            <person name="Parry R.J."/>
        </authorList>
    </citation>
    <scope>NUCLEOTIDE SEQUENCE</scope>
    <source>
        <strain evidence="1">MJ773-88K4</strain>
    </source>
</reference>
<accession>B0LJ34</accession>
<evidence type="ECO:0000313" key="1">
    <source>
        <dbReference type="EMBL" id="ABX71134.1"/>
    </source>
</evidence>
<dbReference type="PANTHER" id="PTHR38436:SF1">
    <property type="entry name" value="ESTER CYCLASE"/>
    <property type="match status" value="1"/>
</dbReference>
<dbReference type="InterPro" id="IPR032710">
    <property type="entry name" value="NTF2-like_dom_sf"/>
</dbReference>
<dbReference type="Gene3D" id="3.10.450.50">
    <property type="match status" value="1"/>
</dbReference>
<sequence>MAFTSTIRGMFQRPRARSESMTSTAEANKAVILRLYEEAVNRAEFEVADEITAPDAVMHNALYSGRTGPEVIKSTWESLHESFSDLRFEIEGIVADGDSVAVRGVTTGRHTGTFRGHAPTGRSVSQRAHVFYGLKGGRITEVWPLVDHMGLQQQITGA</sequence>
<dbReference type="GO" id="GO:0030638">
    <property type="term" value="P:polyketide metabolic process"/>
    <property type="evidence" value="ECO:0007669"/>
    <property type="project" value="InterPro"/>
</dbReference>
<dbReference type="AlphaFoldDB" id="B0LJ34"/>
<dbReference type="PANTHER" id="PTHR38436">
    <property type="entry name" value="POLYKETIDE CYCLASE SNOAL-LIKE DOMAIN"/>
    <property type="match status" value="1"/>
</dbReference>
<dbReference type="Pfam" id="PF07366">
    <property type="entry name" value="SnoaL"/>
    <property type="match status" value="1"/>
</dbReference>
<dbReference type="InterPro" id="IPR009959">
    <property type="entry name" value="Cyclase_SnoaL-like"/>
</dbReference>
<name>B0LJ34_STRRH</name>
<dbReference type="EMBL" id="EU147298">
    <property type="protein sequence ID" value="ABX71134.1"/>
    <property type="molecule type" value="Genomic_DNA"/>
</dbReference>
<organism evidence="1">
    <name type="scientific">Streptomyces rishiriensis</name>
    <dbReference type="NCBI Taxonomy" id="68264"/>
    <lineage>
        <taxon>Bacteria</taxon>
        <taxon>Bacillati</taxon>
        <taxon>Actinomycetota</taxon>
        <taxon>Actinomycetes</taxon>
        <taxon>Kitasatosporales</taxon>
        <taxon>Streptomycetaceae</taxon>
        <taxon>Streptomyces</taxon>
    </lineage>
</organism>
<gene>
    <name evidence="1" type="primary">lct51</name>
</gene>
<proteinExistence type="predicted"/>
<reference evidence="1" key="1">
    <citation type="submission" date="2007-09" db="EMBL/GenBank/DDBJ databases">
        <authorList>
            <person name="Zhang X.J."/>
            <person name="Alemany L.B."/>
            <person name="Fiedler H.-P."/>
            <person name="Goodfellow M."/>
            <person name="Parry R.J."/>
        </authorList>
    </citation>
    <scope>NUCLEOTIDE SEQUENCE</scope>
    <source>
        <strain evidence="1">MJ773-88K4</strain>
    </source>
</reference>
<protein>
    <submittedName>
        <fullName evidence="1">Lct51</fullName>
    </submittedName>
</protein>
<dbReference type="SUPFAM" id="SSF54427">
    <property type="entry name" value="NTF2-like"/>
    <property type="match status" value="1"/>
</dbReference>